<dbReference type="AlphaFoldDB" id="A0AAD5STR8"/>
<keyword evidence="2" id="KW-1185">Reference proteome</keyword>
<gene>
    <name evidence="1" type="ORF">HK100_004493</name>
</gene>
<comment type="caution">
    <text evidence="1">The sequence shown here is derived from an EMBL/GenBank/DDBJ whole genome shotgun (WGS) entry which is preliminary data.</text>
</comment>
<dbReference type="Proteomes" id="UP001211907">
    <property type="component" value="Unassembled WGS sequence"/>
</dbReference>
<proteinExistence type="predicted"/>
<evidence type="ECO:0000313" key="2">
    <source>
        <dbReference type="Proteomes" id="UP001211907"/>
    </source>
</evidence>
<name>A0AAD5STR8_9FUNG</name>
<sequence length="90" mass="9678">MRQQKVGLDAAGARCPRLVANAALVSNLVVQRHAAVLLAITWRVGLRGHVTVVVQEARVAFAVADNEPLERRHEVAVRGAGGARAARRRP</sequence>
<dbReference type="EMBL" id="JADGJH010002208">
    <property type="protein sequence ID" value="KAJ3101724.1"/>
    <property type="molecule type" value="Genomic_DNA"/>
</dbReference>
<accession>A0AAD5STR8</accession>
<evidence type="ECO:0000313" key="1">
    <source>
        <dbReference type="EMBL" id="KAJ3101724.1"/>
    </source>
</evidence>
<protein>
    <submittedName>
        <fullName evidence="1">Uncharacterized protein</fullName>
    </submittedName>
</protein>
<organism evidence="1 2">
    <name type="scientific">Physocladia obscura</name>
    <dbReference type="NCBI Taxonomy" id="109957"/>
    <lineage>
        <taxon>Eukaryota</taxon>
        <taxon>Fungi</taxon>
        <taxon>Fungi incertae sedis</taxon>
        <taxon>Chytridiomycota</taxon>
        <taxon>Chytridiomycota incertae sedis</taxon>
        <taxon>Chytridiomycetes</taxon>
        <taxon>Chytridiales</taxon>
        <taxon>Chytriomycetaceae</taxon>
        <taxon>Physocladia</taxon>
    </lineage>
</organism>
<reference evidence="1" key="1">
    <citation type="submission" date="2020-05" db="EMBL/GenBank/DDBJ databases">
        <title>Phylogenomic resolution of chytrid fungi.</title>
        <authorList>
            <person name="Stajich J.E."/>
            <person name="Amses K."/>
            <person name="Simmons R."/>
            <person name="Seto K."/>
            <person name="Myers J."/>
            <person name="Bonds A."/>
            <person name="Quandt C.A."/>
            <person name="Barry K."/>
            <person name="Liu P."/>
            <person name="Grigoriev I."/>
            <person name="Longcore J.E."/>
            <person name="James T.Y."/>
        </authorList>
    </citation>
    <scope>NUCLEOTIDE SEQUENCE</scope>
    <source>
        <strain evidence="1">JEL0513</strain>
    </source>
</reference>